<dbReference type="InterPro" id="IPR036691">
    <property type="entry name" value="Endo/exonu/phosph_ase_sf"/>
</dbReference>
<dbReference type="PANTHER" id="PTHR45666">
    <property type="entry name" value="TYPE IV INOSITOL POLYPHOSPHATE 5-PHOSPHATASE 9"/>
    <property type="match status" value="1"/>
</dbReference>
<sequence>MEVIMTERTNMIFHNKVVDGTTMKRLVGRLMDQISCTPWTSTFSTSQFQEIVPLNAGNILGSENSNISTKWNALIKEALNKRMAIEGRLQNTDGGETPRVHPLMMHNSTNSSASDFQCIISKQMVGIYITIWVRNALRGYISYPSVSCVGCGLLGCLGNKLQVEKKAMRDGEMQMQHLGDLAWRPELQDKPARGYNKVLSKE</sequence>
<organism evidence="2 3">
    <name type="scientific">Forsythia ovata</name>
    <dbReference type="NCBI Taxonomy" id="205694"/>
    <lineage>
        <taxon>Eukaryota</taxon>
        <taxon>Viridiplantae</taxon>
        <taxon>Streptophyta</taxon>
        <taxon>Embryophyta</taxon>
        <taxon>Tracheophyta</taxon>
        <taxon>Spermatophyta</taxon>
        <taxon>Magnoliopsida</taxon>
        <taxon>eudicotyledons</taxon>
        <taxon>Gunneridae</taxon>
        <taxon>Pentapetalae</taxon>
        <taxon>asterids</taxon>
        <taxon>lamiids</taxon>
        <taxon>Lamiales</taxon>
        <taxon>Oleaceae</taxon>
        <taxon>Forsythieae</taxon>
        <taxon>Forsythia</taxon>
    </lineage>
</organism>
<keyword evidence="3" id="KW-1185">Reference proteome</keyword>
<dbReference type="GO" id="GO:0016787">
    <property type="term" value="F:hydrolase activity"/>
    <property type="evidence" value="ECO:0007669"/>
    <property type="project" value="UniProtKB-KW"/>
</dbReference>
<dbReference type="EMBL" id="JBFOLJ010000002">
    <property type="protein sequence ID" value="KAL2553552.1"/>
    <property type="molecule type" value="Genomic_DNA"/>
</dbReference>
<dbReference type="InterPro" id="IPR045849">
    <property type="entry name" value="IP5P_plant"/>
</dbReference>
<protein>
    <submittedName>
        <fullName evidence="2">Type IV inositol polyphosphate 5-phosphatase 9-like</fullName>
    </submittedName>
</protein>
<evidence type="ECO:0000313" key="3">
    <source>
        <dbReference type="Proteomes" id="UP001604277"/>
    </source>
</evidence>
<evidence type="ECO:0000313" key="2">
    <source>
        <dbReference type="EMBL" id="KAL2553552.1"/>
    </source>
</evidence>
<dbReference type="Proteomes" id="UP001604277">
    <property type="component" value="Unassembled WGS sequence"/>
</dbReference>
<dbReference type="Gene3D" id="3.60.10.10">
    <property type="entry name" value="Endonuclease/exonuclease/phosphatase"/>
    <property type="match status" value="1"/>
</dbReference>
<proteinExistence type="predicted"/>
<reference evidence="3" key="1">
    <citation type="submission" date="2024-07" db="EMBL/GenBank/DDBJ databases">
        <title>Two chromosome-level genome assemblies of Korean endemic species Abeliophyllum distichum and Forsythia ovata (Oleaceae).</title>
        <authorList>
            <person name="Jang H."/>
        </authorList>
    </citation>
    <scope>NUCLEOTIDE SEQUENCE [LARGE SCALE GENOMIC DNA]</scope>
</reference>
<dbReference type="AlphaFoldDB" id="A0ABD1WV22"/>
<comment type="caution">
    <text evidence="2">The sequence shown here is derived from an EMBL/GenBank/DDBJ whole genome shotgun (WGS) entry which is preliminary data.</text>
</comment>
<dbReference type="SUPFAM" id="SSF56219">
    <property type="entry name" value="DNase I-like"/>
    <property type="match status" value="1"/>
</dbReference>
<gene>
    <name evidence="2" type="ORF">Fot_07171</name>
</gene>
<evidence type="ECO:0000256" key="1">
    <source>
        <dbReference type="ARBA" id="ARBA00022801"/>
    </source>
</evidence>
<dbReference type="PANTHER" id="PTHR45666:SF12">
    <property type="entry name" value="TYPE IV INOSITOL POLYPHOSPHATE 5-PHOSPHATASE 9-LIKE"/>
    <property type="match status" value="1"/>
</dbReference>
<keyword evidence="1" id="KW-0378">Hydrolase</keyword>
<name>A0ABD1WV22_9LAMI</name>
<accession>A0ABD1WV22</accession>